<dbReference type="PANTHER" id="PTHR11804">
    <property type="entry name" value="PROTEASE M3 THIMET OLIGOPEPTIDASE-RELATED"/>
    <property type="match status" value="1"/>
</dbReference>
<evidence type="ECO:0000259" key="10">
    <source>
        <dbReference type="Pfam" id="PF01432"/>
    </source>
</evidence>
<organism evidence="12 13">
    <name type="scientific">Umbelopsis vinacea</name>
    <dbReference type="NCBI Taxonomy" id="44442"/>
    <lineage>
        <taxon>Eukaryota</taxon>
        <taxon>Fungi</taxon>
        <taxon>Fungi incertae sedis</taxon>
        <taxon>Mucoromycota</taxon>
        <taxon>Mucoromycotina</taxon>
        <taxon>Umbelopsidomycetes</taxon>
        <taxon>Umbelopsidales</taxon>
        <taxon>Umbelopsidaceae</taxon>
        <taxon>Umbelopsis</taxon>
    </lineage>
</organism>
<accession>A0A8H7Q7I4</accession>
<dbReference type="InterPro" id="IPR034005">
    <property type="entry name" value="M3A_DCP"/>
</dbReference>
<dbReference type="GO" id="GO:0046872">
    <property type="term" value="F:metal ion binding"/>
    <property type="evidence" value="ECO:0007669"/>
    <property type="project" value="UniProtKB-UniRule"/>
</dbReference>
<keyword evidence="2 9" id="KW-0645">Protease</keyword>
<dbReference type="OrthoDB" id="534666at2759"/>
<evidence type="ECO:0000256" key="1">
    <source>
        <dbReference type="ARBA" id="ARBA00006040"/>
    </source>
</evidence>
<evidence type="ECO:0000256" key="7">
    <source>
        <dbReference type="ARBA" id="ARBA00024603"/>
    </source>
</evidence>
<dbReference type="GO" id="GO:0004222">
    <property type="term" value="F:metalloendopeptidase activity"/>
    <property type="evidence" value="ECO:0007669"/>
    <property type="project" value="UniProtKB-EC"/>
</dbReference>
<dbReference type="Pfam" id="PF01432">
    <property type="entry name" value="Peptidase_M3"/>
    <property type="match status" value="1"/>
</dbReference>
<evidence type="ECO:0000256" key="4">
    <source>
        <dbReference type="ARBA" id="ARBA00022801"/>
    </source>
</evidence>
<dbReference type="CDD" id="cd06456">
    <property type="entry name" value="M3A_DCP"/>
    <property type="match status" value="1"/>
</dbReference>
<dbReference type="InterPro" id="IPR045090">
    <property type="entry name" value="Pept_M3A_M3B"/>
</dbReference>
<dbReference type="PANTHER" id="PTHR11804:SF83">
    <property type="entry name" value="LD37516P"/>
    <property type="match status" value="1"/>
</dbReference>
<comment type="cofactor">
    <cofactor evidence="9">
        <name>Zn(2+)</name>
        <dbReference type="ChEBI" id="CHEBI:29105"/>
    </cofactor>
    <text evidence="9">Binds 1 zinc ion.</text>
</comment>
<dbReference type="GO" id="GO:0006508">
    <property type="term" value="P:proteolysis"/>
    <property type="evidence" value="ECO:0007669"/>
    <property type="project" value="UniProtKB-KW"/>
</dbReference>
<evidence type="ECO:0000256" key="8">
    <source>
        <dbReference type="ARBA" id="ARBA00026100"/>
    </source>
</evidence>
<evidence type="ECO:0000256" key="9">
    <source>
        <dbReference type="RuleBase" id="RU003435"/>
    </source>
</evidence>
<keyword evidence="3 9" id="KW-0479">Metal-binding</keyword>
<sequence>MLRQGIARISTRQVRRLTPSVNRIALHAAKHTPARGIIFQAVRAFGSTAPKQLLPKQLAMPSRAFATQVSENPFLNWQLFPDFQNLLTQCKPATAIPIFEKFLDNAEQQFKQLEANFKPTWEGSIGLVQKLEDDISRAYGILAHFNGVKNSDDIRQTLETLQPKIVKLGLQLNQSLPKYNALVELRETASSWNALDATQKRIVEQTLRDMKHAGVGFAPGSPEKIRFNEIRERLSKLSLTFGNNVLDATKAYKEVVDKSHLPGLSDKFLETLSKNAKRLGIEHDGAYCITLDFPIYGPFMQNCSNRALREKVYLSNIVKASKGNVNNEPIINEILALRQEESELLGYKTYADLSLSVKMAQSVPAAEELLDRLFDASVNPAKVELSKLTDYAAEIGHPTPLAAWDISYISEQYRKHLFKYDEETIAQYFSLPKVLDGLFTVASDVLGVDVEEMDAAEQRAMGITTWHKDVKVFKVTEHGEVRAYFYGDFYSRPEEKRSGAWMDTVTTRSKDKSGSVRIPVAYLICNQPAPASPDEPSLMKFRDVETLFHEFGHCLQHMLTTVDYPQASGINGVEWDFVEVASQFMENFCNEPEWLNKHAGHYKTGEPMEQGMVDALIKNREFLSGLATLRQCTDSRLPRLQIHFSKTDLLLHAHFNPPKSAGDKSVFDVEAELAKKTVLYPRVPEDRFLCSFSHIFGGGYAAGYYSYKWSETYSADAYAAFEEAMSKDGQKGVQKEGKLYRDTVLALGGGTPPQDVWKMFRGRPEVNIDALLRHSGLLSTSK</sequence>
<dbReference type="GO" id="GO:0005829">
    <property type="term" value="C:cytosol"/>
    <property type="evidence" value="ECO:0007669"/>
    <property type="project" value="UniProtKB-ARBA"/>
</dbReference>
<comment type="catalytic activity">
    <reaction evidence="7">
        <text>Hydrolysis of oligopeptides, with broad specificity. Gly or Ala commonly occur as P1 or P1' residues, but more distant residues are also important, as is shown by the fact that Z-Gly-Pro-Gly-|-Gly-Pro-Ala is cleaved, but not Z-(Gly)(5).</text>
        <dbReference type="EC" id="3.4.24.70"/>
    </reaction>
</comment>
<comment type="caution">
    <text evidence="12">The sequence shown here is derived from an EMBL/GenBank/DDBJ whole genome shotgun (WGS) entry which is preliminary data.</text>
</comment>
<dbReference type="Pfam" id="PF19310">
    <property type="entry name" value="TOP_N"/>
    <property type="match status" value="1"/>
</dbReference>
<keyword evidence="6 9" id="KW-0482">Metalloprotease</keyword>
<dbReference type="InterPro" id="IPR001567">
    <property type="entry name" value="Pept_M3A_M3B_dom"/>
</dbReference>
<dbReference type="GO" id="GO:0006518">
    <property type="term" value="P:peptide metabolic process"/>
    <property type="evidence" value="ECO:0007669"/>
    <property type="project" value="TreeGrafter"/>
</dbReference>
<protein>
    <recommendedName>
        <fullName evidence="8">oligopeptidase A</fullName>
        <ecNumber evidence="8">3.4.24.70</ecNumber>
    </recommendedName>
</protein>
<dbReference type="Gene3D" id="1.10.1370.40">
    <property type="match status" value="1"/>
</dbReference>
<dbReference type="Gene3D" id="3.40.390.10">
    <property type="entry name" value="Collagenase (Catalytic Domain)"/>
    <property type="match status" value="1"/>
</dbReference>
<keyword evidence="13" id="KW-1185">Reference proteome</keyword>
<dbReference type="EC" id="3.4.24.70" evidence="8"/>
<evidence type="ECO:0000313" key="12">
    <source>
        <dbReference type="EMBL" id="KAG2187467.1"/>
    </source>
</evidence>
<reference evidence="12" key="1">
    <citation type="submission" date="2020-12" db="EMBL/GenBank/DDBJ databases">
        <title>Metabolic potential, ecology and presence of endohyphal bacteria is reflected in genomic diversity of Mucoromycotina.</title>
        <authorList>
            <person name="Muszewska A."/>
            <person name="Okrasinska A."/>
            <person name="Steczkiewicz K."/>
            <person name="Drgas O."/>
            <person name="Orlowska M."/>
            <person name="Perlinska-Lenart U."/>
            <person name="Aleksandrzak-Piekarczyk T."/>
            <person name="Szatraj K."/>
            <person name="Zielenkiewicz U."/>
            <person name="Pilsyk S."/>
            <person name="Malc E."/>
            <person name="Mieczkowski P."/>
            <person name="Kruszewska J.S."/>
            <person name="Biernat P."/>
            <person name="Pawlowska J."/>
        </authorList>
    </citation>
    <scope>NUCLEOTIDE SEQUENCE</scope>
    <source>
        <strain evidence="12">WA0000051536</strain>
    </source>
</reference>
<dbReference type="Proteomes" id="UP000612746">
    <property type="component" value="Unassembled WGS sequence"/>
</dbReference>
<keyword evidence="4 9" id="KW-0378">Hydrolase</keyword>
<dbReference type="SUPFAM" id="SSF55486">
    <property type="entry name" value="Metalloproteases ('zincins'), catalytic domain"/>
    <property type="match status" value="1"/>
</dbReference>
<dbReference type="EMBL" id="JAEPRA010000003">
    <property type="protein sequence ID" value="KAG2187467.1"/>
    <property type="molecule type" value="Genomic_DNA"/>
</dbReference>
<evidence type="ECO:0000259" key="11">
    <source>
        <dbReference type="Pfam" id="PF19310"/>
    </source>
</evidence>
<keyword evidence="5 9" id="KW-0862">Zinc</keyword>
<name>A0A8H7Q7I4_9FUNG</name>
<comment type="similarity">
    <text evidence="1 9">Belongs to the peptidase M3 family.</text>
</comment>
<dbReference type="Gene3D" id="1.10.1370.10">
    <property type="entry name" value="Neurolysin, domain 3"/>
    <property type="match status" value="1"/>
</dbReference>
<gene>
    <name evidence="12" type="ORF">INT44_005156</name>
</gene>
<dbReference type="InterPro" id="IPR024079">
    <property type="entry name" value="MetalloPept_cat_dom_sf"/>
</dbReference>
<proteinExistence type="inferred from homology"/>
<feature type="domain" description="Peptidase M3A/M3B catalytic" evidence="10">
    <location>
        <begin position="299"/>
        <end position="775"/>
    </location>
</feature>
<evidence type="ECO:0000256" key="6">
    <source>
        <dbReference type="ARBA" id="ARBA00023049"/>
    </source>
</evidence>
<evidence type="ECO:0000256" key="3">
    <source>
        <dbReference type="ARBA" id="ARBA00022723"/>
    </source>
</evidence>
<evidence type="ECO:0000256" key="5">
    <source>
        <dbReference type="ARBA" id="ARBA00022833"/>
    </source>
</evidence>
<evidence type="ECO:0000313" key="13">
    <source>
        <dbReference type="Proteomes" id="UP000612746"/>
    </source>
</evidence>
<feature type="domain" description="Oligopeptidase A N-terminal" evidence="11">
    <location>
        <begin position="100"/>
        <end position="217"/>
    </location>
</feature>
<dbReference type="InterPro" id="IPR045666">
    <property type="entry name" value="OpdA_N"/>
</dbReference>
<dbReference type="AlphaFoldDB" id="A0A8H7Q7I4"/>
<evidence type="ECO:0000256" key="2">
    <source>
        <dbReference type="ARBA" id="ARBA00022670"/>
    </source>
</evidence>
<dbReference type="InterPro" id="IPR024077">
    <property type="entry name" value="Neurolysin/TOP_dom2"/>
</dbReference>
<dbReference type="FunFam" id="3.40.390.10:FF:000009">
    <property type="entry name" value="Oligopeptidase A"/>
    <property type="match status" value="1"/>
</dbReference>